<accession>A0A1H5FFQ4</accession>
<dbReference type="EMBL" id="FNTH01000001">
    <property type="protein sequence ID" value="SEE02245.1"/>
    <property type="molecule type" value="Genomic_DNA"/>
</dbReference>
<feature type="chain" id="PRO_5011496722" evidence="1">
    <location>
        <begin position="29"/>
        <end position="394"/>
    </location>
</feature>
<dbReference type="PROSITE" id="PS51257">
    <property type="entry name" value="PROKAR_LIPOPROTEIN"/>
    <property type="match status" value="1"/>
</dbReference>
<feature type="signal peptide" evidence="1">
    <location>
        <begin position="1"/>
        <end position="28"/>
    </location>
</feature>
<dbReference type="PANTHER" id="PTHR46825">
    <property type="entry name" value="D-ALANYL-D-ALANINE-CARBOXYPEPTIDASE/ENDOPEPTIDASE AMPH"/>
    <property type="match status" value="1"/>
</dbReference>
<protein>
    <submittedName>
        <fullName evidence="3">CubicO group peptidase, beta-lactamase class C family</fullName>
    </submittedName>
</protein>
<name>A0A1H5FFQ4_9BRAD</name>
<organism evidence="3 4">
    <name type="scientific">Bradyrhizobium erythrophlei</name>
    <dbReference type="NCBI Taxonomy" id="1437360"/>
    <lineage>
        <taxon>Bacteria</taxon>
        <taxon>Pseudomonadati</taxon>
        <taxon>Pseudomonadota</taxon>
        <taxon>Alphaproteobacteria</taxon>
        <taxon>Hyphomicrobiales</taxon>
        <taxon>Nitrobacteraceae</taxon>
        <taxon>Bradyrhizobium</taxon>
    </lineage>
</organism>
<dbReference type="AlphaFoldDB" id="A0A1H5FFQ4"/>
<evidence type="ECO:0000256" key="1">
    <source>
        <dbReference type="SAM" id="SignalP"/>
    </source>
</evidence>
<sequence length="394" mass="43636">MPLSRRTLLQGSLLAAAGIACRPWPALADPPAELPTSEQRKQIAGLAADFMKEYDVPGLSIAVSIRGKPACVEAFGVADRESGEALTPQHRFRIASISKPVTSTGIFTLVEAGKLRLGDYVFGANSILGQDYPTTPTLQSLMPSDSSRSPVEQITIEHLLTHTTGTWGNQYRDPMFMNQGLTHRELINWTLEHMPLTGPPGESYAYSNFGYCILGRVIEKLSGRSYEQYIKDAVLKRCGIADMQIAGNTLRERASNGVKYYSQTGGDPYRMNVARMDSHGGWIATPSDLTTLFVHIDGFKDTEQLLTDDSLHIMSTPSTVNPRYAKGLFITANNNWWHSGLLDGTTTISVRTNGDFCWSAFTNTRSRDGMTRALDLLVWHMMKTVPDWQPQKRV</sequence>
<dbReference type="Gene3D" id="3.40.710.10">
    <property type="entry name" value="DD-peptidase/beta-lactamase superfamily"/>
    <property type="match status" value="1"/>
</dbReference>
<dbReference type="InterPro" id="IPR001466">
    <property type="entry name" value="Beta-lactam-related"/>
</dbReference>
<dbReference type="PANTHER" id="PTHR46825:SF7">
    <property type="entry name" value="D-ALANYL-D-ALANINE CARBOXYPEPTIDASE"/>
    <property type="match status" value="1"/>
</dbReference>
<dbReference type="InterPro" id="IPR050491">
    <property type="entry name" value="AmpC-like"/>
</dbReference>
<dbReference type="RefSeq" id="WP_171948015.1">
    <property type="nucleotide sequence ID" value="NZ_FNTH01000001.1"/>
</dbReference>
<evidence type="ECO:0000313" key="4">
    <source>
        <dbReference type="Proteomes" id="UP000198992"/>
    </source>
</evidence>
<dbReference type="SUPFAM" id="SSF56601">
    <property type="entry name" value="beta-lactamase/transpeptidase-like"/>
    <property type="match status" value="1"/>
</dbReference>
<dbReference type="Pfam" id="PF00144">
    <property type="entry name" value="Beta-lactamase"/>
    <property type="match status" value="1"/>
</dbReference>
<evidence type="ECO:0000259" key="2">
    <source>
        <dbReference type="Pfam" id="PF00144"/>
    </source>
</evidence>
<dbReference type="PROSITE" id="PS51318">
    <property type="entry name" value="TAT"/>
    <property type="match status" value="1"/>
</dbReference>
<dbReference type="InterPro" id="IPR006311">
    <property type="entry name" value="TAT_signal"/>
</dbReference>
<keyword evidence="1" id="KW-0732">Signal</keyword>
<feature type="domain" description="Beta-lactamase-related" evidence="2">
    <location>
        <begin position="45"/>
        <end position="369"/>
    </location>
</feature>
<gene>
    <name evidence="3" type="ORF">SAMN05444164_6638</name>
</gene>
<dbReference type="Proteomes" id="UP000198992">
    <property type="component" value="Unassembled WGS sequence"/>
</dbReference>
<dbReference type="InterPro" id="IPR012338">
    <property type="entry name" value="Beta-lactam/transpept-like"/>
</dbReference>
<proteinExistence type="predicted"/>
<evidence type="ECO:0000313" key="3">
    <source>
        <dbReference type="EMBL" id="SEE02245.1"/>
    </source>
</evidence>
<reference evidence="3 4" key="1">
    <citation type="submission" date="2016-10" db="EMBL/GenBank/DDBJ databases">
        <authorList>
            <person name="de Groot N.N."/>
        </authorList>
    </citation>
    <scope>NUCLEOTIDE SEQUENCE [LARGE SCALE GENOMIC DNA]</scope>
    <source>
        <strain evidence="3 4">MT12</strain>
    </source>
</reference>